<feature type="transmembrane region" description="Helical" evidence="7">
    <location>
        <begin position="375"/>
        <end position="396"/>
    </location>
</feature>
<protein>
    <submittedName>
        <fullName evidence="9">MFS general substrate transporter</fullName>
    </submittedName>
</protein>
<dbReference type="EMBL" id="KK088429">
    <property type="protein sequence ID" value="EYE93890.1"/>
    <property type="molecule type" value="Genomic_DNA"/>
</dbReference>
<dbReference type="Proteomes" id="UP000019804">
    <property type="component" value="Unassembled WGS sequence"/>
</dbReference>
<accession>A0A017SCD8</accession>
<evidence type="ECO:0000256" key="7">
    <source>
        <dbReference type="SAM" id="Phobius"/>
    </source>
</evidence>
<gene>
    <name evidence="9" type="ORF">EURHEDRAFT_524387</name>
</gene>
<evidence type="ECO:0000313" key="10">
    <source>
        <dbReference type="Proteomes" id="UP000019804"/>
    </source>
</evidence>
<feature type="transmembrane region" description="Helical" evidence="7">
    <location>
        <begin position="180"/>
        <end position="203"/>
    </location>
</feature>
<dbReference type="InterPro" id="IPR036259">
    <property type="entry name" value="MFS_trans_sf"/>
</dbReference>
<dbReference type="GO" id="GO:0016020">
    <property type="term" value="C:membrane"/>
    <property type="evidence" value="ECO:0007669"/>
    <property type="project" value="UniProtKB-SubCell"/>
</dbReference>
<dbReference type="GO" id="GO:0022857">
    <property type="term" value="F:transmembrane transporter activity"/>
    <property type="evidence" value="ECO:0007669"/>
    <property type="project" value="InterPro"/>
</dbReference>
<comment type="similarity">
    <text evidence="2">Belongs to the major facilitator superfamily.</text>
</comment>
<dbReference type="InterPro" id="IPR011701">
    <property type="entry name" value="MFS"/>
</dbReference>
<keyword evidence="10" id="KW-1185">Reference proteome</keyword>
<keyword evidence="3" id="KW-0813">Transport</keyword>
<dbReference type="PANTHER" id="PTHR43791:SF92">
    <property type="entry name" value="AGL026WP"/>
    <property type="match status" value="1"/>
</dbReference>
<evidence type="ECO:0000313" key="9">
    <source>
        <dbReference type="EMBL" id="EYE93890.1"/>
    </source>
</evidence>
<sequence>MADIMKPVKDVNTVVVNEASSGDNRLFITQHMSTEELREAEKKLKQQHLNCKSGRTQYSTAVALLFAGYVLMQLPSNIFLANLRPSWYIPGVMATWGMLSALVGAVHNSGGLYTLRFLLGFVEAAFYPGALFLISSWYKREEMGIRSAFLFSGSQVGSAFSGLIAAGIQQGLDGVRGLESWRWIFIIEGSITVFIALCSIIILPDYPSNTRWLSPTERAVVKWRLISDAGQVDEDDSGWLYGFKQAFADWRLYIFAVALLCIQVASATSNFFPTVVETLGFNRVDTLLLTVPPYVVSVILMVANNWSADRLGNSSFHVIWPLVLAIVGYVIAAASINIGARYFAMIAMVAGGHGANPVLVSWTQKVMIRPRIKRASAVAFVNAFGNLAQIFSSYLYPDSSAPHYVMAMSANSAFCLSAIILAIFMRIVLLRDNKRLARGETTVTQEMKGESQAEIRGIAEDERLVMREGFRFVA</sequence>
<keyword evidence="4 7" id="KW-0812">Transmembrane</keyword>
<evidence type="ECO:0000256" key="4">
    <source>
        <dbReference type="ARBA" id="ARBA00022692"/>
    </source>
</evidence>
<feature type="transmembrane region" description="Helical" evidence="7">
    <location>
        <begin position="147"/>
        <end position="168"/>
    </location>
</feature>
<dbReference type="PANTHER" id="PTHR43791">
    <property type="entry name" value="PERMEASE-RELATED"/>
    <property type="match status" value="1"/>
</dbReference>
<name>A0A017SCD8_ASPRC</name>
<dbReference type="RefSeq" id="XP_040637578.1">
    <property type="nucleotide sequence ID" value="XM_040786926.1"/>
</dbReference>
<dbReference type="PROSITE" id="PS50850">
    <property type="entry name" value="MFS"/>
    <property type="match status" value="1"/>
</dbReference>
<dbReference type="Gene3D" id="1.20.1250.20">
    <property type="entry name" value="MFS general substrate transporter like domains"/>
    <property type="match status" value="2"/>
</dbReference>
<evidence type="ECO:0000256" key="5">
    <source>
        <dbReference type="ARBA" id="ARBA00022989"/>
    </source>
</evidence>
<dbReference type="Pfam" id="PF07690">
    <property type="entry name" value="MFS_1"/>
    <property type="match status" value="1"/>
</dbReference>
<feature type="transmembrane region" description="Helical" evidence="7">
    <location>
        <begin position="318"/>
        <end position="336"/>
    </location>
</feature>
<feature type="domain" description="Major facilitator superfamily (MFS) profile" evidence="8">
    <location>
        <begin position="1"/>
        <end position="435"/>
    </location>
</feature>
<evidence type="ECO:0000256" key="6">
    <source>
        <dbReference type="ARBA" id="ARBA00023136"/>
    </source>
</evidence>
<evidence type="ECO:0000256" key="2">
    <source>
        <dbReference type="ARBA" id="ARBA00008335"/>
    </source>
</evidence>
<evidence type="ECO:0000256" key="3">
    <source>
        <dbReference type="ARBA" id="ARBA00022448"/>
    </source>
</evidence>
<dbReference type="AlphaFoldDB" id="A0A017SCD8"/>
<feature type="transmembrane region" description="Helical" evidence="7">
    <location>
        <begin position="58"/>
        <end position="80"/>
    </location>
</feature>
<organism evidence="9 10">
    <name type="scientific">Aspergillus ruber (strain CBS 135680)</name>
    <dbReference type="NCBI Taxonomy" id="1388766"/>
    <lineage>
        <taxon>Eukaryota</taxon>
        <taxon>Fungi</taxon>
        <taxon>Dikarya</taxon>
        <taxon>Ascomycota</taxon>
        <taxon>Pezizomycotina</taxon>
        <taxon>Eurotiomycetes</taxon>
        <taxon>Eurotiomycetidae</taxon>
        <taxon>Eurotiales</taxon>
        <taxon>Aspergillaceae</taxon>
        <taxon>Aspergillus</taxon>
        <taxon>Aspergillus subgen. Aspergillus</taxon>
    </lineage>
</organism>
<feature type="transmembrane region" description="Helical" evidence="7">
    <location>
        <begin position="87"/>
        <end position="107"/>
    </location>
</feature>
<dbReference type="GeneID" id="63702050"/>
<comment type="subcellular location">
    <subcellularLocation>
        <location evidence="1">Membrane</location>
        <topology evidence="1">Multi-pass membrane protein</topology>
    </subcellularLocation>
</comment>
<feature type="transmembrane region" description="Helical" evidence="7">
    <location>
        <begin position="408"/>
        <end position="429"/>
    </location>
</feature>
<dbReference type="OrthoDB" id="2250022at2759"/>
<dbReference type="InterPro" id="IPR020846">
    <property type="entry name" value="MFS_dom"/>
</dbReference>
<feature type="transmembrane region" description="Helical" evidence="7">
    <location>
        <begin position="252"/>
        <end position="272"/>
    </location>
</feature>
<dbReference type="FunFam" id="1.20.1250.20:FF:000057">
    <property type="entry name" value="MFS general substrate transporter"/>
    <property type="match status" value="1"/>
</dbReference>
<reference evidence="10" key="1">
    <citation type="journal article" date="2014" name="Nat. Commun.">
        <title>Genomic adaptations of the halophilic Dead Sea filamentous fungus Eurotium rubrum.</title>
        <authorList>
            <person name="Kis-Papo T."/>
            <person name="Weig A.R."/>
            <person name="Riley R."/>
            <person name="Persoh D."/>
            <person name="Salamov A."/>
            <person name="Sun H."/>
            <person name="Lipzen A."/>
            <person name="Wasser S.P."/>
            <person name="Rambold G."/>
            <person name="Grigoriev I.V."/>
            <person name="Nevo E."/>
        </authorList>
    </citation>
    <scope>NUCLEOTIDE SEQUENCE [LARGE SCALE GENOMIC DNA]</scope>
    <source>
        <strain evidence="10">CBS 135680</strain>
    </source>
</reference>
<feature type="transmembrane region" description="Helical" evidence="7">
    <location>
        <begin position="287"/>
        <end position="306"/>
    </location>
</feature>
<dbReference type="HOGENOM" id="CLU_001265_0_6_1"/>
<keyword evidence="6 7" id="KW-0472">Membrane</keyword>
<evidence type="ECO:0000259" key="8">
    <source>
        <dbReference type="PROSITE" id="PS50850"/>
    </source>
</evidence>
<dbReference type="FunFam" id="1.20.1250.20:FF:000013">
    <property type="entry name" value="MFS general substrate transporter"/>
    <property type="match status" value="1"/>
</dbReference>
<dbReference type="SUPFAM" id="SSF103473">
    <property type="entry name" value="MFS general substrate transporter"/>
    <property type="match status" value="1"/>
</dbReference>
<evidence type="ECO:0000256" key="1">
    <source>
        <dbReference type="ARBA" id="ARBA00004141"/>
    </source>
</evidence>
<keyword evidence="5 7" id="KW-1133">Transmembrane helix</keyword>
<feature type="transmembrane region" description="Helical" evidence="7">
    <location>
        <begin position="113"/>
        <end position="135"/>
    </location>
</feature>
<proteinExistence type="inferred from homology"/>